<sequence length="149" mass="16852">MEHRVAISGVGKKEQETIDKPKGSAGNGFVLINEMELQDKRQTYLNIQRTVRALCHEGGLDLQRTYRQQSMCDLANIFEVAKKRHPYLNRFRNNWATMELVKQYLANRRKHTRMLEQLLASEVDDPTGSGGEDPAGDASGEIPIDPGLQ</sequence>
<evidence type="ECO:0000313" key="3">
    <source>
        <dbReference type="Proteomes" id="UP000053989"/>
    </source>
</evidence>
<proteinExistence type="predicted"/>
<reference evidence="2 3" key="1">
    <citation type="submission" date="2014-04" db="EMBL/GenBank/DDBJ databases">
        <authorList>
            <consortium name="DOE Joint Genome Institute"/>
            <person name="Kuo A."/>
            <person name="Kohler A."/>
            <person name="Nagy L.G."/>
            <person name="Floudas D."/>
            <person name="Copeland A."/>
            <person name="Barry K.W."/>
            <person name="Cichocki N."/>
            <person name="Veneault-Fourrey C."/>
            <person name="LaButti K."/>
            <person name="Lindquist E.A."/>
            <person name="Lipzen A."/>
            <person name="Lundell T."/>
            <person name="Morin E."/>
            <person name="Murat C."/>
            <person name="Sun H."/>
            <person name="Tunlid A."/>
            <person name="Henrissat B."/>
            <person name="Grigoriev I.V."/>
            <person name="Hibbett D.S."/>
            <person name="Martin F."/>
            <person name="Nordberg H.P."/>
            <person name="Cantor M.N."/>
            <person name="Hua S.X."/>
        </authorList>
    </citation>
    <scope>NUCLEOTIDE SEQUENCE [LARGE SCALE GENOMIC DNA]</scope>
    <source>
        <strain evidence="2 3">Foug A</strain>
    </source>
</reference>
<keyword evidence="3" id="KW-1185">Reference proteome</keyword>
<gene>
    <name evidence="2" type="ORF">SCLCIDRAFT_25798</name>
</gene>
<accession>A0A0C3A999</accession>
<feature type="region of interest" description="Disordered" evidence="1">
    <location>
        <begin position="121"/>
        <end position="149"/>
    </location>
</feature>
<dbReference type="InParanoid" id="A0A0C3A999"/>
<dbReference type="HOGENOM" id="CLU_1455220_0_0_1"/>
<reference evidence="3" key="2">
    <citation type="submission" date="2015-01" db="EMBL/GenBank/DDBJ databases">
        <title>Evolutionary Origins and Diversification of the Mycorrhizal Mutualists.</title>
        <authorList>
            <consortium name="DOE Joint Genome Institute"/>
            <consortium name="Mycorrhizal Genomics Consortium"/>
            <person name="Kohler A."/>
            <person name="Kuo A."/>
            <person name="Nagy L.G."/>
            <person name="Floudas D."/>
            <person name="Copeland A."/>
            <person name="Barry K.W."/>
            <person name="Cichocki N."/>
            <person name="Veneault-Fourrey C."/>
            <person name="LaButti K."/>
            <person name="Lindquist E.A."/>
            <person name="Lipzen A."/>
            <person name="Lundell T."/>
            <person name="Morin E."/>
            <person name="Murat C."/>
            <person name="Riley R."/>
            <person name="Ohm R."/>
            <person name="Sun H."/>
            <person name="Tunlid A."/>
            <person name="Henrissat B."/>
            <person name="Grigoriev I.V."/>
            <person name="Hibbett D.S."/>
            <person name="Martin F."/>
        </authorList>
    </citation>
    <scope>NUCLEOTIDE SEQUENCE [LARGE SCALE GENOMIC DNA]</scope>
    <source>
        <strain evidence="3">Foug A</strain>
    </source>
</reference>
<dbReference type="AlphaFoldDB" id="A0A0C3A999"/>
<dbReference type="Proteomes" id="UP000053989">
    <property type="component" value="Unassembled WGS sequence"/>
</dbReference>
<protein>
    <submittedName>
        <fullName evidence="2">Uncharacterized protein</fullName>
    </submittedName>
</protein>
<evidence type="ECO:0000313" key="2">
    <source>
        <dbReference type="EMBL" id="KIM61457.1"/>
    </source>
</evidence>
<dbReference type="OrthoDB" id="2685742at2759"/>
<name>A0A0C3A999_9AGAM</name>
<dbReference type="EMBL" id="KN822051">
    <property type="protein sequence ID" value="KIM61457.1"/>
    <property type="molecule type" value="Genomic_DNA"/>
</dbReference>
<evidence type="ECO:0000256" key="1">
    <source>
        <dbReference type="SAM" id="MobiDB-lite"/>
    </source>
</evidence>
<dbReference type="STRING" id="1036808.A0A0C3A999"/>
<organism evidence="2 3">
    <name type="scientific">Scleroderma citrinum Foug A</name>
    <dbReference type="NCBI Taxonomy" id="1036808"/>
    <lineage>
        <taxon>Eukaryota</taxon>
        <taxon>Fungi</taxon>
        <taxon>Dikarya</taxon>
        <taxon>Basidiomycota</taxon>
        <taxon>Agaricomycotina</taxon>
        <taxon>Agaricomycetes</taxon>
        <taxon>Agaricomycetidae</taxon>
        <taxon>Boletales</taxon>
        <taxon>Sclerodermatineae</taxon>
        <taxon>Sclerodermataceae</taxon>
        <taxon>Scleroderma</taxon>
    </lineage>
</organism>